<evidence type="ECO:0000313" key="3">
    <source>
        <dbReference type="Proteomes" id="UP000532373"/>
    </source>
</evidence>
<dbReference type="GO" id="GO:0070573">
    <property type="term" value="F:metallodipeptidase activity"/>
    <property type="evidence" value="ECO:0007669"/>
    <property type="project" value="InterPro"/>
</dbReference>
<keyword evidence="1" id="KW-0645">Protease</keyword>
<accession>A0A8E1WGY5</accession>
<dbReference type="InterPro" id="IPR032466">
    <property type="entry name" value="Metal_Hydrolase"/>
</dbReference>
<protein>
    <submittedName>
        <fullName evidence="1">Membrane dipeptidase</fullName>
        <ecNumber evidence="1">3.4.13.19</ecNumber>
    </submittedName>
</protein>
<dbReference type="PANTHER" id="PTHR10443">
    <property type="entry name" value="MICROSOMAL DIPEPTIDASE"/>
    <property type="match status" value="1"/>
</dbReference>
<keyword evidence="1" id="KW-0378">Hydrolase</keyword>
<dbReference type="GO" id="GO:0006508">
    <property type="term" value="P:proteolysis"/>
    <property type="evidence" value="ECO:0007669"/>
    <property type="project" value="InterPro"/>
</dbReference>
<evidence type="ECO:0000313" key="4">
    <source>
        <dbReference type="Proteomes" id="UP000598227"/>
    </source>
</evidence>
<dbReference type="Proteomes" id="UP000598227">
    <property type="component" value="Unassembled WGS sequence"/>
</dbReference>
<name>A0A8E1WGY5_9HYPH</name>
<dbReference type="InterPro" id="IPR008257">
    <property type="entry name" value="Pept_M19"/>
</dbReference>
<reference evidence="2 4" key="2">
    <citation type="submission" date="2020-09" db="EMBL/GenBank/DDBJ databases">
        <title>Draft Genome Sequence of Aminobacter carboxidus type strain DSM 1086, a soil Gram-negative carboxydobacterium.</title>
        <authorList>
            <person name="Turrini P."/>
            <person name="Tescari M."/>
            <person name="Artuso I."/>
            <person name="Lugli G.A."/>
            <person name="Frangipani E."/>
            <person name="Ventura M."/>
            <person name="Visca P."/>
        </authorList>
    </citation>
    <scope>NUCLEOTIDE SEQUENCE [LARGE SCALE GENOMIC DNA]</scope>
    <source>
        <strain evidence="2 4">DSM 1086</strain>
    </source>
</reference>
<dbReference type="RefSeq" id="WP_184770175.1">
    <property type="nucleotide sequence ID" value="NZ_JACHGI010000007.1"/>
</dbReference>
<dbReference type="AlphaFoldDB" id="A0A8E1WGY5"/>
<dbReference type="SUPFAM" id="SSF51556">
    <property type="entry name" value="Metallo-dependent hydrolases"/>
    <property type="match status" value="1"/>
</dbReference>
<keyword evidence="4" id="KW-1185">Reference proteome</keyword>
<dbReference type="Gene3D" id="3.20.20.140">
    <property type="entry name" value="Metal-dependent hydrolases"/>
    <property type="match status" value="1"/>
</dbReference>
<reference evidence="1 3" key="1">
    <citation type="submission" date="2020-08" db="EMBL/GenBank/DDBJ databases">
        <title>Genomic Encyclopedia of Type Strains, Phase IV (KMG-IV): sequencing the most valuable type-strain genomes for metagenomic binning, comparative biology and taxonomic classification.</title>
        <authorList>
            <person name="Goeker M."/>
        </authorList>
    </citation>
    <scope>NUCLEOTIDE SEQUENCE [LARGE SCALE GENOMIC DNA]</scope>
    <source>
        <strain evidence="1 3">DSM 17454</strain>
    </source>
</reference>
<dbReference type="Pfam" id="PF01244">
    <property type="entry name" value="Peptidase_M19"/>
    <property type="match status" value="1"/>
</dbReference>
<evidence type="ECO:0000313" key="1">
    <source>
        <dbReference type="EMBL" id="MBB6467788.1"/>
    </source>
</evidence>
<comment type="caution">
    <text evidence="1">The sequence shown here is derived from an EMBL/GenBank/DDBJ whole genome shotgun (WGS) entry which is preliminary data.</text>
</comment>
<dbReference type="EC" id="3.4.13.19" evidence="1"/>
<organism evidence="1 3">
    <name type="scientific">Aminobacter carboxidus</name>
    <dbReference type="NCBI Taxonomy" id="376165"/>
    <lineage>
        <taxon>Bacteria</taxon>
        <taxon>Pseudomonadati</taxon>
        <taxon>Pseudomonadota</taxon>
        <taxon>Alphaproteobacteria</taxon>
        <taxon>Hyphomicrobiales</taxon>
        <taxon>Phyllobacteriaceae</taxon>
        <taxon>Aminobacter</taxon>
    </lineage>
</organism>
<keyword evidence="1" id="KW-0224">Dipeptidase</keyword>
<dbReference type="Proteomes" id="UP000532373">
    <property type="component" value="Unassembled WGS sequence"/>
</dbReference>
<evidence type="ECO:0000313" key="2">
    <source>
        <dbReference type="EMBL" id="MBE1206608.1"/>
    </source>
</evidence>
<gene>
    <name evidence="1" type="ORF">HNQ96_003671</name>
    <name evidence="2" type="ORF">IHE39_20125</name>
</gene>
<sequence length="332" mass="36898">MTVSANNLIAKAVVWESAVGWTPECLDEGPDMLVRYRDAGFSFLSLTIGADWDRPEPTFRHLSQQRRWFEQRAHDYQLIETVADIRAAKQSGKMAIGLHLQGAGPAAHEPAMIDSWYRLGIRWMIVAYNTRNPLGDGCHEPSDAGLSMLGRAFVTEANRVGMMLDASHAGINTSLDIIELSEKPVVFSHSSVRALKNHERNIDDVQIKALARRGGVVGINSIGAFLTDDNRSDVPALMRHIDYVAQLVGPEHVGLGLDTVFYQPFMTKLYDSGPMMALRGYPRPPWADVKPEVLPELVEALERHGYSETAILGVLGENFLRVAEQNWRPSIV</sequence>
<proteinExistence type="predicted"/>
<dbReference type="PROSITE" id="PS51365">
    <property type="entry name" value="RENAL_DIPEPTIDASE_2"/>
    <property type="match status" value="1"/>
</dbReference>
<dbReference type="EMBL" id="JACHGI010000007">
    <property type="protein sequence ID" value="MBB6467788.1"/>
    <property type="molecule type" value="Genomic_DNA"/>
</dbReference>
<dbReference type="EMBL" id="JACZEP010000006">
    <property type="protein sequence ID" value="MBE1206608.1"/>
    <property type="molecule type" value="Genomic_DNA"/>
</dbReference>
<dbReference type="PANTHER" id="PTHR10443:SF12">
    <property type="entry name" value="DIPEPTIDASE"/>
    <property type="match status" value="1"/>
</dbReference>